<keyword evidence="1" id="KW-0378">Hydrolase</keyword>
<sequence>MRATELHGHETGKGHADAIRYGCRDNYGAAGRYWIEYLANHKDAAREAYATATRRWAKLIPSTYGEQVQRASDRFAAIEAALLAGRIVTGWSEQDCIDTVQTVFNVWVKEFGTGNKEIQQIVEQAEGFLTASGFSRYLPYRIPMNGICLSVNLLVTERAAFAMKVKFSSFTHFHMSLRKRLRQDLTLSILLRLFRRLEC</sequence>
<evidence type="ECO:0000313" key="1">
    <source>
        <dbReference type="EMBL" id="VFS47791.1"/>
    </source>
</evidence>
<name>A0A484ZJA4_9GAMM</name>
<dbReference type="AlphaFoldDB" id="A0A484ZJA4"/>
<proteinExistence type="predicted"/>
<reference evidence="1 2" key="1">
    <citation type="submission" date="2019-03" db="EMBL/GenBank/DDBJ databases">
        <authorList>
            <consortium name="Pathogen Informatics"/>
        </authorList>
    </citation>
    <scope>NUCLEOTIDE SEQUENCE [LARGE SCALE GENOMIC DNA]</scope>
    <source>
        <strain evidence="1 2">NCTC12282</strain>
    </source>
</reference>
<keyword evidence="1" id="KW-0547">Nucleotide-binding</keyword>
<keyword evidence="1" id="KW-0067">ATP-binding</keyword>
<gene>
    <name evidence="1" type="ORF">NCTC12282_02731</name>
</gene>
<accession>A0A484ZJA4</accession>
<organism evidence="1 2">
    <name type="scientific">Budvicia aquatica</name>
    <dbReference type="NCBI Taxonomy" id="82979"/>
    <lineage>
        <taxon>Bacteria</taxon>
        <taxon>Pseudomonadati</taxon>
        <taxon>Pseudomonadota</taxon>
        <taxon>Gammaproteobacteria</taxon>
        <taxon>Enterobacterales</taxon>
        <taxon>Budviciaceae</taxon>
        <taxon>Budvicia</taxon>
    </lineage>
</organism>
<evidence type="ECO:0000313" key="2">
    <source>
        <dbReference type="Proteomes" id="UP000373449"/>
    </source>
</evidence>
<dbReference type="Proteomes" id="UP000373449">
    <property type="component" value="Unassembled WGS sequence"/>
</dbReference>
<keyword evidence="1" id="KW-0347">Helicase</keyword>
<dbReference type="GO" id="GO:0004386">
    <property type="term" value="F:helicase activity"/>
    <property type="evidence" value="ECO:0007669"/>
    <property type="project" value="UniProtKB-KW"/>
</dbReference>
<protein>
    <submittedName>
        <fullName evidence="1">Superfamily II helicase and inactivated derivatives</fullName>
    </submittedName>
</protein>
<dbReference type="EMBL" id="CAADJA010000002">
    <property type="protein sequence ID" value="VFS47791.1"/>
    <property type="molecule type" value="Genomic_DNA"/>
</dbReference>